<dbReference type="InterPro" id="IPR001227">
    <property type="entry name" value="Ac_transferase_dom_sf"/>
</dbReference>
<dbReference type="AlphaFoldDB" id="A0A812IK16"/>
<dbReference type="PANTHER" id="PTHR47170:SF2">
    <property type="entry name" value="MALONYL-COA:ACP TRANSACYLASE (MAT) DOMAIN-CONTAINING PROTEIN"/>
    <property type="match status" value="1"/>
</dbReference>
<organism evidence="3 4">
    <name type="scientific">Symbiodinium natans</name>
    <dbReference type="NCBI Taxonomy" id="878477"/>
    <lineage>
        <taxon>Eukaryota</taxon>
        <taxon>Sar</taxon>
        <taxon>Alveolata</taxon>
        <taxon>Dinophyceae</taxon>
        <taxon>Suessiales</taxon>
        <taxon>Symbiodiniaceae</taxon>
        <taxon>Symbiodinium</taxon>
    </lineage>
</organism>
<dbReference type="InterPro" id="IPR036188">
    <property type="entry name" value="FAD/NAD-bd_sf"/>
</dbReference>
<feature type="coiled-coil region" evidence="1">
    <location>
        <begin position="1026"/>
        <end position="1053"/>
    </location>
</feature>
<accession>A0A812IK16</accession>
<dbReference type="InterPro" id="IPR016035">
    <property type="entry name" value="Acyl_Trfase/lysoPLipase"/>
</dbReference>
<dbReference type="Gene3D" id="3.40.50.1820">
    <property type="entry name" value="alpha/beta hydrolase"/>
    <property type="match status" value="1"/>
</dbReference>
<feature type="domain" description="Malonyl-CoA:ACP transacylase (MAT)" evidence="2">
    <location>
        <begin position="857"/>
        <end position="1160"/>
    </location>
</feature>
<dbReference type="SUPFAM" id="SSF55048">
    <property type="entry name" value="Probable ACP-binding domain of malonyl-CoA ACP transacylase"/>
    <property type="match status" value="1"/>
</dbReference>
<evidence type="ECO:0000313" key="4">
    <source>
        <dbReference type="Proteomes" id="UP000604046"/>
    </source>
</evidence>
<dbReference type="SUPFAM" id="SSF51905">
    <property type="entry name" value="FAD/NAD(P)-binding domain"/>
    <property type="match status" value="2"/>
</dbReference>
<protein>
    <submittedName>
        <fullName evidence="3">Mcat protein</fullName>
    </submittedName>
</protein>
<dbReference type="Pfam" id="PF00698">
    <property type="entry name" value="Acyl_transf_1"/>
    <property type="match status" value="1"/>
</dbReference>
<keyword evidence="4" id="KW-1185">Reference proteome</keyword>
<proteinExistence type="predicted"/>
<dbReference type="PANTHER" id="PTHR47170">
    <property type="entry name" value="MALONYL-COA ACP TRANSACYLASE, ACP-BINDING"/>
    <property type="match status" value="1"/>
</dbReference>
<dbReference type="Gene3D" id="3.50.50.60">
    <property type="entry name" value="FAD/NAD(P)-binding domain"/>
    <property type="match status" value="1"/>
</dbReference>
<dbReference type="SUPFAM" id="SSF53474">
    <property type="entry name" value="alpha/beta-Hydrolases"/>
    <property type="match status" value="1"/>
</dbReference>
<dbReference type="OrthoDB" id="541883at2759"/>
<evidence type="ECO:0000256" key="1">
    <source>
        <dbReference type="SAM" id="Coils"/>
    </source>
</evidence>
<dbReference type="InterPro" id="IPR052760">
    <property type="entry name" value="Mitochondrial_malonyltrans"/>
</dbReference>
<dbReference type="Proteomes" id="UP000604046">
    <property type="component" value="Unassembled WGS sequence"/>
</dbReference>
<comment type="caution">
    <text evidence="3">The sequence shown here is derived from an EMBL/GenBank/DDBJ whole genome shotgun (WGS) entry which is preliminary data.</text>
</comment>
<dbReference type="EMBL" id="CAJNDS010000311">
    <property type="protein sequence ID" value="CAE7042109.1"/>
    <property type="molecule type" value="Genomic_DNA"/>
</dbReference>
<dbReference type="Gene3D" id="3.30.70.250">
    <property type="entry name" value="Malonyl-CoA ACP transacylase, ACP-binding"/>
    <property type="match status" value="1"/>
</dbReference>
<dbReference type="InterPro" id="IPR016036">
    <property type="entry name" value="Malonyl_transacylase_ACP-bd"/>
</dbReference>
<name>A0A812IK16_9DINO</name>
<dbReference type="Pfam" id="PF13450">
    <property type="entry name" value="NAD_binding_8"/>
    <property type="match status" value="1"/>
</dbReference>
<gene>
    <name evidence="3" type="primary">Mcat</name>
    <name evidence="3" type="ORF">SNAT2548_LOCUS4975</name>
</gene>
<sequence>MTEGSHEPEVVKAMKALIQRTKLIQETAGRMRVWCKERFTADRWLDENEREWYALDRLCRSRPWATNRDKAFPYPFRDATRQMIKVEGEWVGGSRPDAPSTEARRRGIDCEVTSQLNCPPHFPPEHRVLLFAPEFGSDRSFDVDTWSFIEPDDQVDLSVVCWKGWSNFDVMIKQVLEKVLSFADGVNTVWFGQGMGAIVAYELLKLLEIQQIQTPNLPVALVVSDCPAPHLFTDAYRPYDHESWSGQVSQYSAERQREIEEVVAMMKSYRFSHRNSRRLLVPVAACYHAGKSLFDTTSVQAWADYSQEGGFSHIDLGECEEQDWYLDGLGPALNPDPALLSTISRMCCEFSRWKDAEYPDIGPLEGPIPEQVDCVIVGAGIAGIYQAKVMNEQGKSMVIFDRYHMIGGVWEFYGNEYSRVNTSEIGYRVLDKKGTWTRPNEDHTPRRDIMRDIYEIAGNHAYGKIRCKTDVTKVEKQLDGTYLVHVTSLADGTQHLVKAKSVSFQVNRRIGKRRIVDWQDSEKFKGIICYGYGNEPKDIDFWNKRVLVIGAGAFAFENVRTSIEHGARHVTLLGRRDGTTCPKWIDMLAFLRPLDSSMQTNKAGNMISFEVWRKCYEDAGVRTPGCWSEGLLKPHNHTISVSDLAFVGGYHGLVDLRVGEISRIRQDGRGVQLKDGSEIDVDIIIKCTGFHLNDEVPQVVGSSMMQSYGLIDYNLNYQAEPLLDQGQFGSAKSTDGEAENPAMKELMELYHTKEFARGLEIYRRIGLDEEPLKPQGNPFGSGQGGPIDCLSYYFAWLVDHPEEQAALLKHGGPPSQEMVKLWSSAIGQNNSTTLLRLICALAELEADHKEVSRTALLFPGQGSQYVGMLSKCKDKPSVRSMIASANAILGYDLLEVCLQGPEAKLEETSVCQPAMFLAGMAALEVLRETRPEAADKPQAVAGLSLGEYCALCAAGVLEFEDAMKLVMIRGAAMAEAAAARPQAMLSIAGLSEDVVTELCKRSLQATHAEGGVCQIANVLFKKGFACAGTKEAMEKLKEAAEKEKAMQAKLIKTSGGFHTELMQPAKKTLDAALESIASRMKPPRCDVYMNATGQKVAAGTPPQEIVPLLSKQLCSRVLWEPSVQRMIDDGIEEFYEVGPDKQLKAMMKRIDQSAWSCTTNVDV</sequence>
<dbReference type="GO" id="GO:0016740">
    <property type="term" value="F:transferase activity"/>
    <property type="evidence" value="ECO:0007669"/>
    <property type="project" value="InterPro"/>
</dbReference>
<dbReference type="InterPro" id="IPR014043">
    <property type="entry name" value="Acyl_transferase_dom"/>
</dbReference>
<reference evidence="3" key="1">
    <citation type="submission" date="2021-02" db="EMBL/GenBank/DDBJ databases">
        <authorList>
            <person name="Dougan E. K."/>
            <person name="Rhodes N."/>
            <person name="Thang M."/>
            <person name="Chan C."/>
        </authorList>
    </citation>
    <scope>NUCLEOTIDE SEQUENCE</scope>
</reference>
<dbReference type="SUPFAM" id="SSF52151">
    <property type="entry name" value="FabD/lysophospholipase-like"/>
    <property type="match status" value="1"/>
</dbReference>
<dbReference type="Gene3D" id="3.40.366.10">
    <property type="entry name" value="Malonyl-Coenzyme A Acyl Carrier Protein, domain 2"/>
    <property type="match status" value="1"/>
</dbReference>
<evidence type="ECO:0000259" key="2">
    <source>
        <dbReference type="SMART" id="SM00827"/>
    </source>
</evidence>
<dbReference type="InterPro" id="IPR029058">
    <property type="entry name" value="AB_hydrolase_fold"/>
</dbReference>
<dbReference type="SMART" id="SM00827">
    <property type="entry name" value="PKS_AT"/>
    <property type="match status" value="1"/>
</dbReference>
<evidence type="ECO:0000313" key="3">
    <source>
        <dbReference type="EMBL" id="CAE7042109.1"/>
    </source>
</evidence>
<keyword evidence="1" id="KW-0175">Coiled coil</keyword>